<accession>A0A6A4HW96</accession>
<evidence type="ECO:0000313" key="1">
    <source>
        <dbReference type="EMBL" id="KAE9402153.1"/>
    </source>
</evidence>
<organism evidence="1 2">
    <name type="scientific">Gymnopus androsaceus JB14</name>
    <dbReference type="NCBI Taxonomy" id="1447944"/>
    <lineage>
        <taxon>Eukaryota</taxon>
        <taxon>Fungi</taxon>
        <taxon>Dikarya</taxon>
        <taxon>Basidiomycota</taxon>
        <taxon>Agaricomycotina</taxon>
        <taxon>Agaricomycetes</taxon>
        <taxon>Agaricomycetidae</taxon>
        <taxon>Agaricales</taxon>
        <taxon>Marasmiineae</taxon>
        <taxon>Omphalotaceae</taxon>
        <taxon>Gymnopus</taxon>
    </lineage>
</organism>
<sequence>MEAQPSSQSTSTAFRPSVYALINLRTRAQRIDDPLAPLASLVCDIIKAYKSSSNLVKTLIQLVYEYGVDKIEKNAEVDHEELSRLNQIESSLSRHEWPNEQHSDDVTNQIQRYITYFTARRRTP</sequence>
<name>A0A6A4HW96_9AGAR</name>
<evidence type="ECO:0000313" key="2">
    <source>
        <dbReference type="Proteomes" id="UP000799118"/>
    </source>
</evidence>
<gene>
    <name evidence="1" type="ORF">BT96DRAFT_562083</name>
</gene>
<dbReference type="Proteomes" id="UP000799118">
    <property type="component" value="Unassembled WGS sequence"/>
</dbReference>
<dbReference type="EMBL" id="ML769437">
    <property type="protein sequence ID" value="KAE9402153.1"/>
    <property type="molecule type" value="Genomic_DNA"/>
</dbReference>
<protein>
    <submittedName>
        <fullName evidence="1">Uncharacterized protein</fullName>
    </submittedName>
</protein>
<proteinExistence type="predicted"/>
<dbReference type="AlphaFoldDB" id="A0A6A4HW96"/>
<keyword evidence="2" id="KW-1185">Reference proteome</keyword>
<dbReference type="OrthoDB" id="3052250at2759"/>
<reference evidence="1" key="1">
    <citation type="journal article" date="2019" name="Environ. Microbiol.">
        <title>Fungal ecological strategies reflected in gene transcription - a case study of two litter decomposers.</title>
        <authorList>
            <person name="Barbi F."/>
            <person name="Kohler A."/>
            <person name="Barry K."/>
            <person name="Baskaran P."/>
            <person name="Daum C."/>
            <person name="Fauchery L."/>
            <person name="Ihrmark K."/>
            <person name="Kuo A."/>
            <person name="LaButti K."/>
            <person name="Lipzen A."/>
            <person name="Morin E."/>
            <person name="Grigoriev I.V."/>
            <person name="Henrissat B."/>
            <person name="Lindahl B."/>
            <person name="Martin F."/>
        </authorList>
    </citation>
    <scope>NUCLEOTIDE SEQUENCE</scope>
    <source>
        <strain evidence="1">JB14</strain>
    </source>
</reference>